<feature type="compositionally biased region" description="Gly residues" evidence="1">
    <location>
        <begin position="435"/>
        <end position="457"/>
    </location>
</feature>
<name>A0A7S0MVL5_9CRYP</name>
<evidence type="ECO:0000313" key="2">
    <source>
        <dbReference type="EMBL" id="CAD8652657.1"/>
    </source>
</evidence>
<gene>
    <name evidence="2" type="ORF">CCUR1050_LOCUS27756</name>
</gene>
<feature type="region of interest" description="Disordered" evidence="1">
    <location>
        <begin position="402"/>
        <end position="468"/>
    </location>
</feature>
<proteinExistence type="predicted"/>
<protein>
    <recommendedName>
        <fullName evidence="3">Nudix hydrolase domain-containing protein</fullName>
    </recommendedName>
</protein>
<feature type="compositionally biased region" description="Basic and acidic residues" evidence="1">
    <location>
        <begin position="408"/>
        <end position="417"/>
    </location>
</feature>
<reference evidence="2" key="1">
    <citation type="submission" date="2021-01" db="EMBL/GenBank/DDBJ databases">
        <authorList>
            <person name="Corre E."/>
            <person name="Pelletier E."/>
            <person name="Niang G."/>
            <person name="Scheremetjew M."/>
            <person name="Finn R."/>
            <person name="Kale V."/>
            <person name="Holt S."/>
            <person name="Cochrane G."/>
            <person name="Meng A."/>
            <person name="Brown T."/>
            <person name="Cohen L."/>
        </authorList>
    </citation>
    <scope>NUCLEOTIDE SEQUENCE</scope>
    <source>
        <strain evidence="2">CCAP979/52</strain>
    </source>
</reference>
<dbReference type="EMBL" id="HBEZ01050530">
    <property type="protein sequence ID" value="CAD8652657.1"/>
    <property type="molecule type" value="Transcribed_RNA"/>
</dbReference>
<evidence type="ECO:0008006" key="3">
    <source>
        <dbReference type="Google" id="ProtNLM"/>
    </source>
</evidence>
<evidence type="ECO:0000256" key="1">
    <source>
        <dbReference type="SAM" id="MobiDB-lite"/>
    </source>
</evidence>
<accession>A0A7S0MVL5</accession>
<dbReference type="AlphaFoldDB" id="A0A7S0MVL5"/>
<organism evidence="2">
    <name type="scientific">Cryptomonas curvata</name>
    <dbReference type="NCBI Taxonomy" id="233186"/>
    <lineage>
        <taxon>Eukaryota</taxon>
        <taxon>Cryptophyceae</taxon>
        <taxon>Cryptomonadales</taxon>
        <taxon>Cryptomonadaceae</taxon>
        <taxon>Cryptomonas</taxon>
    </lineage>
</organism>
<sequence>MATYESTSEIVSRLMEQISTVGSISIAGVEGDFKNIVTEIKSLSQSNFIAMKSLTLQYFRPIPADFERIYPEEGFKKLSVAIKALSEPFLVLFKEFSVEKMAIFGVMKDFFDTNEKQKEVQEHNGSPQALMAMKDYIQLSRREADRIHEKYLKKPYSKDFYRSLDTLEHPIHEYFSSASILPCSIVGNKISVLMTDVYKYNCWIDSRDPNSPFNCPNDKGERVLRFLGGKRKNVPERPYQTALREFQEECGGAVPKCITEELEPKDDQKVIWLGNARMVVFKVEVESNCELDDLIENFHRDLRFDSSINHVGLEWVTFTVNEYFTLMTSQTVRGRGAPRCALQFETTDSERRIEGWVLCALHKMVENGVFRATSPPLSAASDELGGAGGAGRISRKAVVVQSEMDDAAPTRDEKVPPENKSTSAVTMFLTPRVGGESGESKGTGEGGGGGGGGGESGEAGVETERNEGGRRAFFMSSWFPPHSLARGELADI</sequence>